<dbReference type="Gene3D" id="1.10.600.10">
    <property type="entry name" value="Farnesyl Diphosphate Synthase"/>
    <property type="match status" value="1"/>
</dbReference>
<dbReference type="Proteomes" id="UP000297245">
    <property type="component" value="Unassembled WGS sequence"/>
</dbReference>
<dbReference type="EMBL" id="ML179644">
    <property type="protein sequence ID" value="THU83753.1"/>
    <property type="molecule type" value="Genomic_DNA"/>
</dbReference>
<evidence type="ECO:0000313" key="2">
    <source>
        <dbReference type="Proteomes" id="UP000297245"/>
    </source>
</evidence>
<dbReference type="AlphaFoldDB" id="A0A4S8L5V7"/>
<protein>
    <submittedName>
        <fullName evidence="1">Uncharacterized protein</fullName>
    </submittedName>
</protein>
<dbReference type="SUPFAM" id="SSF48576">
    <property type="entry name" value="Terpenoid synthases"/>
    <property type="match status" value="1"/>
</dbReference>
<keyword evidence="2" id="KW-1185">Reference proteome</keyword>
<accession>A0A4S8L5V7</accession>
<evidence type="ECO:0000313" key="1">
    <source>
        <dbReference type="EMBL" id="THU83753.1"/>
    </source>
</evidence>
<sequence length="80" mass="9357">MFFRSTRKKRLEMKKVSKLEALAILVDECVAAHQNAVKTLTPNKEALAMYHNWMQGYLAYHIYAERYRLNELGFGVDQCC</sequence>
<proteinExistence type="predicted"/>
<name>A0A4S8L5V7_DENBC</name>
<dbReference type="InterPro" id="IPR008949">
    <property type="entry name" value="Isoprenoid_synthase_dom_sf"/>
</dbReference>
<dbReference type="OrthoDB" id="2998174at2759"/>
<reference evidence="1 2" key="1">
    <citation type="journal article" date="2019" name="Nat. Ecol. Evol.">
        <title>Megaphylogeny resolves global patterns of mushroom evolution.</title>
        <authorList>
            <person name="Varga T."/>
            <person name="Krizsan K."/>
            <person name="Foldi C."/>
            <person name="Dima B."/>
            <person name="Sanchez-Garcia M."/>
            <person name="Sanchez-Ramirez S."/>
            <person name="Szollosi G.J."/>
            <person name="Szarkandi J.G."/>
            <person name="Papp V."/>
            <person name="Albert L."/>
            <person name="Andreopoulos W."/>
            <person name="Angelini C."/>
            <person name="Antonin V."/>
            <person name="Barry K.W."/>
            <person name="Bougher N.L."/>
            <person name="Buchanan P."/>
            <person name="Buyck B."/>
            <person name="Bense V."/>
            <person name="Catcheside P."/>
            <person name="Chovatia M."/>
            <person name="Cooper J."/>
            <person name="Damon W."/>
            <person name="Desjardin D."/>
            <person name="Finy P."/>
            <person name="Geml J."/>
            <person name="Haridas S."/>
            <person name="Hughes K."/>
            <person name="Justo A."/>
            <person name="Karasinski D."/>
            <person name="Kautmanova I."/>
            <person name="Kiss B."/>
            <person name="Kocsube S."/>
            <person name="Kotiranta H."/>
            <person name="LaButti K.M."/>
            <person name="Lechner B.E."/>
            <person name="Liimatainen K."/>
            <person name="Lipzen A."/>
            <person name="Lukacs Z."/>
            <person name="Mihaltcheva S."/>
            <person name="Morgado L.N."/>
            <person name="Niskanen T."/>
            <person name="Noordeloos M.E."/>
            <person name="Ohm R.A."/>
            <person name="Ortiz-Santana B."/>
            <person name="Ovrebo C."/>
            <person name="Racz N."/>
            <person name="Riley R."/>
            <person name="Savchenko A."/>
            <person name="Shiryaev A."/>
            <person name="Soop K."/>
            <person name="Spirin V."/>
            <person name="Szebenyi C."/>
            <person name="Tomsovsky M."/>
            <person name="Tulloss R.E."/>
            <person name="Uehling J."/>
            <person name="Grigoriev I.V."/>
            <person name="Vagvolgyi C."/>
            <person name="Papp T."/>
            <person name="Martin F.M."/>
            <person name="Miettinen O."/>
            <person name="Hibbett D.S."/>
            <person name="Nagy L.G."/>
        </authorList>
    </citation>
    <scope>NUCLEOTIDE SEQUENCE [LARGE SCALE GENOMIC DNA]</scope>
    <source>
        <strain evidence="1 2">CBS 962.96</strain>
    </source>
</reference>
<gene>
    <name evidence="1" type="ORF">K435DRAFT_870995</name>
</gene>
<organism evidence="1 2">
    <name type="scientific">Dendrothele bispora (strain CBS 962.96)</name>
    <dbReference type="NCBI Taxonomy" id="1314807"/>
    <lineage>
        <taxon>Eukaryota</taxon>
        <taxon>Fungi</taxon>
        <taxon>Dikarya</taxon>
        <taxon>Basidiomycota</taxon>
        <taxon>Agaricomycotina</taxon>
        <taxon>Agaricomycetes</taxon>
        <taxon>Agaricomycetidae</taxon>
        <taxon>Agaricales</taxon>
        <taxon>Agaricales incertae sedis</taxon>
        <taxon>Dendrothele</taxon>
    </lineage>
</organism>